<feature type="transmembrane region" description="Helical" evidence="1">
    <location>
        <begin position="64"/>
        <end position="83"/>
    </location>
</feature>
<gene>
    <name evidence="2" type="ORF">GCM10020369_35900</name>
</gene>
<feature type="transmembrane region" description="Helical" evidence="1">
    <location>
        <begin position="6"/>
        <end position="23"/>
    </location>
</feature>
<sequence>MGCLFALFAGTFPRLGLFIVWLVRPALVNAAFDTWILPLLGILFLPFATLMYVILYAPGVGLTGWGWFWVGLAAVLDVGHWAASATQRRQIPGYPAAR</sequence>
<protein>
    <submittedName>
        <fullName evidence="2">Uncharacterized protein</fullName>
    </submittedName>
</protein>
<name>A0ABP6SYJ5_9ACTN</name>
<keyword evidence="1" id="KW-1133">Transmembrane helix</keyword>
<feature type="transmembrane region" description="Helical" evidence="1">
    <location>
        <begin position="35"/>
        <end position="58"/>
    </location>
</feature>
<evidence type="ECO:0000313" key="3">
    <source>
        <dbReference type="Proteomes" id="UP001501676"/>
    </source>
</evidence>
<organism evidence="2 3">
    <name type="scientific">Cryptosporangium minutisporangium</name>
    <dbReference type="NCBI Taxonomy" id="113569"/>
    <lineage>
        <taxon>Bacteria</taxon>
        <taxon>Bacillati</taxon>
        <taxon>Actinomycetota</taxon>
        <taxon>Actinomycetes</taxon>
        <taxon>Cryptosporangiales</taxon>
        <taxon>Cryptosporangiaceae</taxon>
        <taxon>Cryptosporangium</taxon>
    </lineage>
</organism>
<proteinExistence type="predicted"/>
<evidence type="ECO:0000256" key="1">
    <source>
        <dbReference type="SAM" id="Phobius"/>
    </source>
</evidence>
<dbReference type="EMBL" id="BAAAYN010000023">
    <property type="protein sequence ID" value="GAA3388696.1"/>
    <property type="molecule type" value="Genomic_DNA"/>
</dbReference>
<dbReference type="RefSeq" id="WP_345729268.1">
    <property type="nucleotide sequence ID" value="NZ_BAAAYN010000023.1"/>
</dbReference>
<evidence type="ECO:0000313" key="2">
    <source>
        <dbReference type="EMBL" id="GAA3388696.1"/>
    </source>
</evidence>
<accession>A0ABP6SYJ5</accession>
<keyword evidence="1" id="KW-0812">Transmembrane</keyword>
<reference evidence="3" key="1">
    <citation type="journal article" date="2019" name="Int. J. Syst. Evol. Microbiol.">
        <title>The Global Catalogue of Microorganisms (GCM) 10K type strain sequencing project: providing services to taxonomists for standard genome sequencing and annotation.</title>
        <authorList>
            <consortium name="The Broad Institute Genomics Platform"/>
            <consortium name="The Broad Institute Genome Sequencing Center for Infectious Disease"/>
            <person name="Wu L."/>
            <person name="Ma J."/>
        </authorList>
    </citation>
    <scope>NUCLEOTIDE SEQUENCE [LARGE SCALE GENOMIC DNA]</scope>
    <source>
        <strain evidence="3">JCM 9458</strain>
    </source>
</reference>
<keyword evidence="1" id="KW-0472">Membrane</keyword>
<dbReference type="Proteomes" id="UP001501676">
    <property type="component" value="Unassembled WGS sequence"/>
</dbReference>
<comment type="caution">
    <text evidence="2">The sequence shown here is derived from an EMBL/GenBank/DDBJ whole genome shotgun (WGS) entry which is preliminary data.</text>
</comment>
<keyword evidence="3" id="KW-1185">Reference proteome</keyword>